<reference evidence="3 4" key="1">
    <citation type="submission" date="2015-09" db="EMBL/GenBank/DDBJ databases">
        <title>Draft genome of the scarab beetle Oryctes borbonicus.</title>
        <authorList>
            <person name="Meyer J.M."/>
            <person name="Markov G.V."/>
            <person name="Baskaran P."/>
            <person name="Herrmann M."/>
            <person name="Sommer R.J."/>
            <person name="Roedelsperger C."/>
        </authorList>
    </citation>
    <scope>NUCLEOTIDE SEQUENCE [LARGE SCALE GENOMIC DNA]</scope>
    <source>
        <strain evidence="3">OB123</strain>
        <tissue evidence="3">Whole animal</tissue>
    </source>
</reference>
<dbReference type="InterPro" id="IPR010009">
    <property type="entry name" value="ApoLp-III"/>
</dbReference>
<gene>
    <name evidence="3" type="ORF">AMK59_3302</name>
</gene>
<accession>A0A0T6B5B8</accession>
<feature type="signal peptide" evidence="2">
    <location>
        <begin position="1"/>
        <end position="20"/>
    </location>
</feature>
<evidence type="ECO:0000256" key="2">
    <source>
        <dbReference type="SAM" id="SignalP"/>
    </source>
</evidence>
<feature type="chain" id="PRO_5006668383" description="SXP/RAL-2 family protein Ani s 5-like cation-binding domain-containing protein" evidence="2">
    <location>
        <begin position="21"/>
        <end position="191"/>
    </location>
</feature>
<evidence type="ECO:0008006" key="5">
    <source>
        <dbReference type="Google" id="ProtNLM"/>
    </source>
</evidence>
<dbReference type="OrthoDB" id="6755152at2759"/>
<keyword evidence="1" id="KW-0175">Coiled coil</keyword>
<organism evidence="3 4">
    <name type="scientific">Oryctes borbonicus</name>
    <dbReference type="NCBI Taxonomy" id="1629725"/>
    <lineage>
        <taxon>Eukaryota</taxon>
        <taxon>Metazoa</taxon>
        <taxon>Ecdysozoa</taxon>
        <taxon>Arthropoda</taxon>
        <taxon>Hexapoda</taxon>
        <taxon>Insecta</taxon>
        <taxon>Pterygota</taxon>
        <taxon>Neoptera</taxon>
        <taxon>Endopterygota</taxon>
        <taxon>Coleoptera</taxon>
        <taxon>Polyphaga</taxon>
        <taxon>Scarabaeiformia</taxon>
        <taxon>Scarabaeidae</taxon>
        <taxon>Dynastinae</taxon>
        <taxon>Oryctes</taxon>
    </lineage>
</organism>
<keyword evidence="4" id="KW-1185">Reference proteome</keyword>
<keyword evidence="2" id="KW-0732">Signal</keyword>
<evidence type="ECO:0000313" key="4">
    <source>
        <dbReference type="Proteomes" id="UP000051574"/>
    </source>
</evidence>
<sequence>MARFIVFAIVAAFAFQAAFSKPSEGQLNNLAQSAKNLADEISQTLGIQKWDSEQVGKTIKDQSKAVADSLQTIVDKLKAEATAHQPEVDKVIKNVEEKLAKTADDLKKSLDPKTQKQIEETRKKFDEGLKTSAAELEKLVKSVQENKQLQEAQASIQKVTKSVLDTFLESIKSAETEIKKAIDDHAKAHKH</sequence>
<dbReference type="Pfam" id="PF07464">
    <property type="entry name" value="ApoLp-III"/>
    <property type="match status" value="1"/>
</dbReference>
<proteinExistence type="predicted"/>
<dbReference type="Gene3D" id="1.20.120.20">
    <property type="entry name" value="Apolipoprotein"/>
    <property type="match status" value="1"/>
</dbReference>
<dbReference type="Proteomes" id="UP000051574">
    <property type="component" value="Unassembled WGS sequence"/>
</dbReference>
<name>A0A0T6B5B8_9SCAR</name>
<dbReference type="EMBL" id="LJIG01009796">
    <property type="protein sequence ID" value="KRT82363.1"/>
    <property type="molecule type" value="Genomic_DNA"/>
</dbReference>
<evidence type="ECO:0000313" key="3">
    <source>
        <dbReference type="EMBL" id="KRT82363.1"/>
    </source>
</evidence>
<comment type="caution">
    <text evidence="3">The sequence shown here is derived from an EMBL/GenBank/DDBJ whole genome shotgun (WGS) entry which is preliminary data.</text>
</comment>
<protein>
    <recommendedName>
        <fullName evidence="5">SXP/RAL-2 family protein Ani s 5-like cation-binding domain-containing protein</fullName>
    </recommendedName>
</protein>
<dbReference type="GO" id="GO:0005576">
    <property type="term" value="C:extracellular region"/>
    <property type="evidence" value="ECO:0007669"/>
    <property type="project" value="InterPro"/>
</dbReference>
<dbReference type="GO" id="GO:0008289">
    <property type="term" value="F:lipid binding"/>
    <property type="evidence" value="ECO:0007669"/>
    <property type="project" value="InterPro"/>
</dbReference>
<dbReference type="AlphaFoldDB" id="A0A0T6B5B8"/>
<evidence type="ECO:0000256" key="1">
    <source>
        <dbReference type="SAM" id="Coils"/>
    </source>
</evidence>
<dbReference type="SUPFAM" id="SSF58113">
    <property type="entry name" value="Apolipoprotein A-I"/>
    <property type="match status" value="1"/>
</dbReference>
<dbReference type="GO" id="GO:0006869">
    <property type="term" value="P:lipid transport"/>
    <property type="evidence" value="ECO:0007669"/>
    <property type="project" value="InterPro"/>
</dbReference>
<feature type="coiled-coil region" evidence="1">
    <location>
        <begin position="133"/>
        <end position="184"/>
    </location>
</feature>